<reference evidence="2" key="1">
    <citation type="submission" date="2023-06" db="EMBL/GenBank/DDBJ databases">
        <title>Genomic analysis of the entomopathogenic nematode Steinernema hermaphroditum.</title>
        <authorList>
            <person name="Schwarz E.M."/>
            <person name="Heppert J.K."/>
            <person name="Baniya A."/>
            <person name="Schwartz H.T."/>
            <person name="Tan C.-H."/>
            <person name="Antoshechkin I."/>
            <person name="Sternberg P.W."/>
            <person name="Goodrich-Blair H."/>
            <person name="Dillman A.R."/>
        </authorList>
    </citation>
    <scope>NUCLEOTIDE SEQUENCE</scope>
    <source>
        <strain evidence="2">PS9179</strain>
        <tissue evidence="2">Whole animal</tissue>
    </source>
</reference>
<dbReference type="EMBL" id="JAUCMV010000002">
    <property type="protein sequence ID" value="KAK0420968.1"/>
    <property type="molecule type" value="Genomic_DNA"/>
</dbReference>
<protein>
    <recommendedName>
        <fullName evidence="4">Peptidase S1 domain-containing protein</fullName>
    </recommendedName>
</protein>
<dbReference type="Proteomes" id="UP001175271">
    <property type="component" value="Unassembled WGS sequence"/>
</dbReference>
<keyword evidence="1" id="KW-0472">Membrane</keyword>
<proteinExistence type="predicted"/>
<dbReference type="SUPFAM" id="SSF50494">
    <property type="entry name" value="Trypsin-like serine proteases"/>
    <property type="match status" value="1"/>
</dbReference>
<organism evidence="2 3">
    <name type="scientific">Steinernema hermaphroditum</name>
    <dbReference type="NCBI Taxonomy" id="289476"/>
    <lineage>
        <taxon>Eukaryota</taxon>
        <taxon>Metazoa</taxon>
        <taxon>Ecdysozoa</taxon>
        <taxon>Nematoda</taxon>
        <taxon>Chromadorea</taxon>
        <taxon>Rhabditida</taxon>
        <taxon>Tylenchina</taxon>
        <taxon>Panagrolaimomorpha</taxon>
        <taxon>Strongyloidoidea</taxon>
        <taxon>Steinernematidae</taxon>
        <taxon>Steinernema</taxon>
    </lineage>
</organism>
<sequence length="260" mass="29630">MRSALPILYLTCSFIIYFTSAISLIYYTTKDSDDSSLDACGLERRQFPFIGFVDNWQWSDWERRVNRSSKTCIAVLVSRFHVLTNRACEISPNSRVHFISTNRSYGIEDIVALDIYGNKTWNQRYGLYLIRLEGTPPKDSEEPILVPSILIANDKRPIIKRLTLYSVDSMNSCKKTDILDNYLCRRQLPNFKNTLMCTGNHVGVDNDGERALVLYVQEIPHLVALGVVHAGHSYFVQVAPFCNKIAKITSALVTCQHLPE</sequence>
<dbReference type="AlphaFoldDB" id="A0AA39IAS1"/>
<evidence type="ECO:0000256" key="1">
    <source>
        <dbReference type="SAM" id="Phobius"/>
    </source>
</evidence>
<feature type="transmembrane region" description="Helical" evidence="1">
    <location>
        <begin position="7"/>
        <end position="27"/>
    </location>
</feature>
<evidence type="ECO:0000313" key="2">
    <source>
        <dbReference type="EMBL" id="KAK0420968.1"/>
    </source>
</evidence>
<keyword evidence="3" id="KW-1185">Reference proteome</keyword>
<gene>
    <name evidence="2" type="ORF">QR680_014995</name>
</gene>
<accession>A0AA39IAS1</accession>
<dbReference type="InterPro" id="IPR009003">
    <property type="entry name" value="Peptidase_S1_PA"/>
</dbReference>
<name>A0AA39IAS1_9BILA</name>
<comment type="caution">
    <text evidence="2">The sequence shown here is derived from an EMBL/GenBank/DDBJ whole genome shotgun (WGS) entry which is preliminary data.</text>
</comment>
<keyword evidence="1" id="KW-1133">Transmembrane helix</keyword>
<evidence type="ECO:0000313" key="3">
    <source>
        <dbReference type="Proteomes" id="UP001175271"/>
    </source>
</evidence>
<keyword evidence="1" id="KW-0812">Transmembrane</keyword>
<evidence type="ECO:0008006" key="4">
    <source>
        <dbReference type="Google" id="ProtNLM"/>
    </source>
</evidence>